<proteinExistence type="predicted"/>
<organism evidence="2 3">
    <name type="scientific">Rugosimonospora acidiphila</name>
    <dbReference type="NCBI Taxonomy" id="556531"/>
    <lineage>
        <taxon>Bacteria</taxon>
        <taxon>Bacillati</taxon>
        <taxon>Actinomycetota</taxon>
        <taxon>Actinomycetes</taxon>
        <taxon>Micromonosporales</taxon>
        <taxon>Micromonosporaceae</taxon>
        <taxon>Rugosimonospora</taxon>
    </lineage>
</organism>
<dbReference type="InterPro" id="IPR015655">
    <property type="entry name" value="PP2C"/>
</dbReference>
<dbReference type="EMBL" id="BAABJQ010000006">
    <property type="protein sequence ID" value="GAA5184547.1"/>
    <property type="molecule type" value="Genomic_DNA"/>
</dbReference>
<dbReference type="Pfam" id="PF13672">
    <property type="entry name" value="PP2C_2"/>
    <property type="match status" value="1"/>
</dbReference>
<dbReference type="SMART" id="SM00331">
    <property type="entry name" value="PP2C_SIG"/>
    <property type="match status" value="1"/>
</dbReference>
<reference evidence="3" key="1">
    <citation type="journal article" date="2019" name="Int. J. Syst. Evol. Microbiol.">
        <title>The Global Catalogue of Microorganisms (GCM) 10K type strain sequencing project: providing services to taxonomists for standard genome sequencing and annotation.</title>
        <authorList>
            <consortium name="The Broad Institute Genomics Platform"/>
            <consortium name="The Broad Institute Genome Sequencing Center for Infectious Disease"/>
            <person name="Wu L."/>
            <person name="Ma J."/>
        </authorList>
    </citation>
    <scope>NUCLEOTIDE SEQUENCE [LARGE SCALE GENOMIC DNA]</scope>
    <source>
        <strain evidence="3">JCM 18304</strain>
    </source>
</reference>
<dbReference type="SUPFAM" id="SSF81606">
    <property type="entry name" value="PP2C-like"/>
    <property type="match status" value="1"/>
</dbReference>
<evidence type="ECO:0000259" key="1">
    <source>
        <dbReference type="PROSITE" id="PS51746"/>
    </source>
</evidence>
<gene>
    <name evidence="2" type="ORF">GCM10023322_26270</name>
</gene>
<dbReference type="Gene3D" id="3.60.40.10">
    <property type="entry name" value="PPM-type phosphatase domain"/>
    <property type="match status" value="1"/>
</dbReference>
<sequence length="301" mass="31117">MFDKLSIMNAADLAGSAQSAGAAGLAGPAPSVILRAVVLTDRGLRRDSNEDAAYAGQRLIVLADGVGGLPGGEVASQIAVETLSGLDRQLPSGQGALDALQAAVEVARARIGEASVSDPSLTGMSTTLTGMLMVADRITMVHIGDSRAYLLRGGVLGQLTRDDSYVQMLIDEGAITPEQARVHPQRSLVSQVLQDHPARPAYTVLRPDPGDRFLLCSDGLSDVVEDGQIGFTLRTVPDRDECARELVRLALDGGGPDNITVVVADVYAAANGDAAVIDDAAPPSTVFAAEDPPTGETPIAV</sequence>
<dbReference type="Proteomes" id="UP001501570">
    <property type="component" value="Unassembled WGS sequence"/>
</dbReference>
<accession>A0ABP9RQE8</accession>
<evidence type="ECO:0000313" key="2">
    <source>
        <dbReference type="EMBL" id="GAA5184547.1"/>
    </source>
</evidence>
<dbReference type="InterPro" id="IPR036457">
    <property type="entry name" value="PPM-type-like_dom_sf"/>
</dbReference>
<dbReference type="PANTHER" id="PTHR47992">
    <property type="entry name" value="PROTEIN PHOSPHATASE"/>
    <property type="match status" value="1"/>
</dbReference>
<evidence type="ECO:0000313" key="3">
    <source>
        <dbReference type="Proteomes" id="UP001501570"/>
    </source>
</evidence>
<protein>
    <recommendedName>
        <fullName evidence="1">PPM-type phosphatase domain-containing protein</fullName>
    </recommendedName>
</protein>
<dbReference type="InterPro" id="IPR001932">
    <property type="entry name" value="PPM-type_phosphatase-like_dom"/>
</dbReference>
<name>A0ABP9RQE8_9ACTN</name>
<feature type="domain" description="PPM-type phosphatase" evidence="1">
    <location>
        <begin position="35"/>
        <end position="266"/>
    </location>
</feature>
<dbReference type="SMART" id="SM00332">
    <property type="entry name" value="PP2Cc"/>
    <property type="match status" value="1"/>
</dbReference>
<dbReference type="CDD" id="cd00143">
    <property type="entry name" value="PP2Cc"/>
    <property type="match status" value="1"/>
</dbReference>
<comment type="caution">
    <text evidence="2">The sequence shown here is derived from an EMBL/GenBank/DDBJ whole genome shotgun (WGS) entry which is preliminary data.</text>
</comment>
<dbReference type="PROSITE" id="PS51746">
    <property type="entry name" value="PPM_2"/>
    <property type="match status" value="1"/>
</dbReference>
<keyword evidence="3" id="KW-1185">Reference proteome</keyword>